<reference evidence="1 2" key="1">
    <citation type="submission" date="2013-03" db="EMBL/GenBank/DDBJ databases">
        <title>The Genome Sequence of Cladophialophora yegresii CBS 114405.</title>
        <authorList>
            <consortium name="The Broad Institute Genomics Platform"/>
            <person name="Cuomo C."/>
            <person name="de Hoog S."/>
            <person name="Gorbushina A."/>
            <person name="Walker B."/>
            <person name="Young S.K."/>
            <person name="Zeng Q."/>
            <person name="Gargeya S."/>
            <person name="Fitzgerald M."/>
            <person name="Haas B."/>
            <person name="Abouelleil A."/>
            <person name="Allen A.W."/>
            <person name="Alvarado L."/>
            <person name="Arachchi H.M."/>
            <person name="Berlin A.M."/>
            <person name="Chapman S.B."/>
            <person name="Gainer-Dewar J."/>
            <person name="Goldberg J."/>
            <person name="Griggs A."/>
            <person name="Gujja S."/>
            <person name="Hansen M."/>
            <person name="Howarth C."/>
            <person name="Imamovic A."/>
            <person name="Ireland A."/>
            <person name="Larimer J."/>
            <person name="McCowan C."/>
            <person name="Murphy C."/>
            <person name="Pearson M."/>
            <person name="Poon T.W."/>
            <person name="Priest M."/>
            <person name="Roberts A."/>
            <person name="Saif S."/>
            <person name="Shea T."/>
            <person name="Sisk P."/>
            <person name="Sykes S."/>
            <person name="Wortman J."/>
            <person name="Nusbaum C."/>
            <person name="Birren B."/>
        </authorList>
    </citation>
    <scope>NUCLEOTIDE SEQUENCE [LARGE SCALE GENOMIC DNA]</scope>
    <source>
        <strain evidence="1 2">CBS 114405</strain>
    </source>
</reference>
<dbReference type="STRING" id="1182544.W9WND4"/>
<organism evidence="1 2">
    <name type="scientific">Cladophialophora yegresii CBS 114405</name>
    <dbReference type="NCBI Taxonomy" id="1182544"/>
    <lineage>
        <taxon>Eukaryota</taxon>
        <taxon>Fungi</taxon>
        <taxon>Dikarya</taxon>
        <taxon>Ascomycota</taxon>
        <taxon>Pezizomycotina</taxon>
        <taxon>Eurotiomycetes</taxon>
        <taxon>Chaetothyriomycetidae</taxon>
        <taxon>Chaetothyriales</taxon>
        <taxon>Herpotrichiellaceae</taxon>
        <taxon>Cladophialophora</taxon>
    </lineage>
</organism>
<dbReference type="OrthoDB" id="438224at2759"/>
<dbReference type="PANTHER" id="PTHR48420:SF1">
    <property type="entry name" value="NON-HAEM DIOXYGENASE N-TERMINAL DOMAIN-CONTAINING PROTEIN"/>
    <property type="match status" value="1"/>
</dbReference>
<evidence type="ECO:0000313" key="2">
    <source>
        <dbReference type="Proteomes" id="UP000019473"/>
    </source>
</evidence>
<dbReference type="VEuPathDB" id="FungiDB:A1O7_04046"/>
<keyword evidence="2" id="KW-1185">Reference proteome</keyword>
<dbReference type="Gene3D" id="2.60.120.330">
    <property type="entry name" value="B-lactam Antibiotic, Isopenicillin N Synthase, Chain"/>
    <property type="match status" value="1"/>
</dbReference>
<dbReference type="Proteomes" id="UP000019473">
    <property type="component" value="Unassembled WGS sequence"/>
</dbReference>
<name>W9WND4_9EURO</name>
<evidence type="ECO:0008006" key="3">
    <source>
        <dbReference type="Google" id="ProtNLM"/>
    </source>
</evidence>
<dbReference type="eggNOG" id="ENOG502QRGK">
    <property type="taxonomic scope" value="Eukaryota"/>
</dbReference>
<accession>W9WND4</accession>
<dbReference type="GeneID" id="19178637"/>
<gene>
    <name evidence="1" type="ORF">A1O7_04046</name>
</gene>
<proteinExistence type="predicted"/>
<comment type="caution">
    <text evidence="1">The sequence shown here is derived from an EMBL/GenBank/DDBJ whole genome shotgun (WGS) entry which is preliminary data.</text>
</comment>
<protein>
    <recommendedName>
        <fullName evidence="3">Isopenicillin N synthase-like Fe(2+) 2OG dioxygenase domain-containing protein</fullName>
    </recommendedName>
</protein>
<sequence>MKATTVSLQDLTAGSVPFATLEDAFGESSLGILVVNDLPVRYLVLREKLLAYSSYLAHLPERDLDALTDAASHYEIGWSHGKEALSDGAYDTMKGSYYVDCHPFFPGAEPEPIVSNRNPNPNPGMPSTTVRGAGTNLWPSETAMPGFRTTFEELCTLLLEIGVLVARAVDTYAGVHVPDYRRGHLEHIVRTSRTPKARLLHYFPPTETSHEPSLAEPHAATCASASNSEQATSAGFVSWCATHLDDGCLTALTAALYIDESDPLPPLRPSSSFPFPPQGLSILPTSPDPNAGLYIRSRDGEVVKVDIPAGCIAFQTGEALQMITGGHFKAVPHFVRGPSVNSGKTGSGAASSKMRIARNTLALFMQPDVDEVIDREKGTTYGQFVALIVKAHS</sequence>
<dbReference type="AlphaFoldDB" id="W9WND4"/>
<dbReference type="HOGENOM" id="CLU_045411_1_0_1"/>
<dbReference type="RefSeq" id="XP_007756252.1">
    <property type="nucleotide sequence ID" value="XM_007758062.1"/>
</dbReference>
<dbReference type="InterPro" id="IPR027443">
    <property type="entry name" value="IPNS-like_sf"/>
</dbReference>
<dbReference type="SUPFAM" id="SSF51197">
    <property type="entry name" value="Clavaminate synthase-like"/>
    <property type="match status" value="1"/>
</dbReference>
<dbReference type="EMBL" id="AMGW01000003">
    <property type="protein sequence ID" value="EXJ59899.1"/>
    <property type="molecule type" value="Genomic_DNA"/>
</dbReference>
<dbReference type="PANTHER" id="PTHR48420">
    <property type="entry name" value="NON-HAEM DIOXYGENASE N-TERMINAL DOMAIN-CONTAINING PROTEIN"/>
    <property type="match status" value="1"/>
</dbReference>
<evidence type="ECO:0000313" key="1">
    <source>
        <dbReference type="EMBL" id="EXJ59899.1"/>
    </source>
</evidence>